<dbReference type="PROSITE" id="PS50110">
    <property type="entry name" value="RESPONSE_REGULATORY"/>
    <property type="match status" value="1"/>
</dbReference>
<dbReference type="EMBL" id="CP035952">
    <property type="protein sequence ID" value="QBF26381.1"/>
    <property type="molecule type" value="Genomic_DNA"/>
</dbReference>
<evidence type="ECO:0000313" key="4">
    <source>
        <dbReference type="EMBL" id="QBF26381.1"/>
    </source>
</evidence>
<gene>
    <name evidence="4" type="ORF">EXN22_12000</name>
</gene>
<keyword evidence="1" id="KW-0597">Phosphoprotein</keyword>
<dbReference type="GO" id="GO:0000160">
    <property type="term" value="P:phosphorelay signal transduction system"/>
    <property type="evidence" value="ECO:0007669"/>
    <property type="project" value="InterPro"/>
</dbReference>
<dbReference type="KEGG" id="ptk:EXN22_12000"/>
<dbReference type="InterPro" id="IPR050706">
    <property type="entry name" value="Cyclic-di-GMP_PDE-like"/>
</dbReference>
<dbReference type="AlphaFoldDB" id="A0A411MHV6"/>
<dbReference type="SMART" id="SM00052">
    <property type="entry name" value="EAL"/>
    <property type="match status" value="1"/>
</dbReference>
<dbReference type="Pfam" id="PF00072">
    <property type="entry name" value="Response_reg"/>
    <property type="match status" value="1"/>
</dbReference>
<dbReference type="Proteomes" id="UP000291130">
    <property type="component" value="Chromosome"/>
</dbReference>
<evidence type="ECO:0000259" key="2">
    <source>
        <dbReference type="PROSITE" id="PS50110"/>
    </source>
</evidence>
<dbReference type="OrthoDB" id="9812358at2"/>
<organism evidence="4 5">
    <name type="scientific">Pseudomonas tructae</name>
    <dbReference type="NCBI Taxonomy" id="2518644"/>
    <lineage>
        <taxon>Bacteria</taxon>
        <taxon>Pseudomonadati</taxon>
        <taxon>Pseudomonadota</taxon>
        <taxon>Gammaproteobacteria</taxon>
        <taxon>Pseudomonadales</taxon>
        <taxon>Pseudomonadaceae</taxon>
        <taxon>Pseudomonas</taxon>
    </lineage>
</organism>
<name>A0A411MHV6_9PSED</name>
<feature type="modified residue" description="4-aspartylphosphate" evidence="1">
    <location>
        <position position="55"/>
    </location>
</feature>
<protein>
    <submittedName>
        <fullName evidence="4">EAL domain-containing protein</fullName>
    </submittedName>
</protein>
<dbReference type="InterPro" id="IPR001633">
    <property type="entry name" value="EAL_dom"/>
</dbReference>
<dbReference type="CDD" id="cd17546">
    <property type="entry name" value="REC_hyHK_CKI1_RcsC-like"/>
    <property type="match status" value="1"/>
</dbReference>
<dbReference type="SUPFAM" id="SSF52172">
    <property type="entry name" value="CheY-like"/>
    <property type="match status" value="1"/>
</dbReference>
<dbReference type="PROSITE" id="PS50883">
    <property type="entry name" value="EAL"/>
    <property type="match status" value="1"/>
</dbReference>
<dbReference type="SMART" id="SM00448">
    <property type="entry name" value="REC"/>
    <property type="match status" value="1"/>
</dbReference>
<keyword evidence="5" id="KW-1185">Reference proteome</keyword>
<feature type="domain" description="Response regulatory" evidence="2">
    <location>
        <begin position="5"/>
        <end position="125"/>
    </location>
</feature>
<proteinExistence type="predicted"/>
<dbReference type="CDD" id="cd01948">
    <property type="entry name" value="EAL"/>
    <property type="match status" value="1"/>
</dbReference>
<sequence>MKPCSILIVEDHPFQHLYMQHLFSELGDFHLEVASDGAEALARLKRREFDLVLTDLLMPGMDGVQFIQGLAALRCRPALAIMSATSRRMMMAAGLVARNLGLRVIGLLSKPVQATALRNLTEQLMDVRNATLPAATPGFERQTILDALGNGQLQAWFQPKKALANGRIVAAEALVRWMHPEYGVLLPGMFLTALKLYGLEEPLLWRVLGQAIKAQAQWRALGYDIPVSINLPTHLLNSHDLADRILAFVHEQHGVPGRICFELMECSVPQDMSNFYAGACRLRIMGFGLSQDDFGKGYSSYMNLVSTPFTELKIDRALVQGCNENEELAQALTSIVALGRKLGLTVVAEGVETAQELALLRKIDCTQVQGFLISHAVSSSQFQQLLTHDGPASTY</sequence>
<evidence type="ECO:0000313" key="5">
    <source>
        <dbReference type="Proteomes" id="UP000291130"/>
    </source>
</evidence>
<dbReference type="GO" id="GO:0071111">
    <property type="term" value="F:cyclic-guanylate-specific phosphodiesterase activity"/>
    <property type="evidence" value="ECO:0007669"/>
    <property type="project" value="InterPro"/>
</dbReference>
<reference evidence="4 5" key="1">
    <citation type="submission" date="2019-02" db="EMBL/GenBank/DDBJ databases">
        <title>Complete genome sequence of Pseudomonas sp. SNU WT1 isolated from rainbow trout.</title>
        <authorList>
            <person name="Oh W.T."/>
            <person name="Park S.C."/>
        </authorList>
    </citation>
    <scope>NUCLEOTIDE SEQUENCE [LARGE SCALE GENOMIC DNA]</scope>
    <source>
        <strain evidence="4 5">SNU WT1</strain>
    </source>
</reference>
<dbReference type="InterPro" id="IPR001789">
    <property type="entry name" value="Sig_transdc_resp-reg_receiver"/>
</dbReference>
<dbReference type="PANTHER" id="PTHR33121:SF70">
    <property type="entry name" value="SIGNALING PROTEIN YKOW"/>
    <property type="match status" value="1"/>
</dbReference>
<dbReference type="RefSeq" id="WP_130264250.1">
    <property type="nucleotide sequence ID" value="NZ_CP035952.1"/>
</dbReference>
<dbReference type="Gene3D" id="3.20.20.450">
    <property type="entry name" value="EAL domain"/>
    <property type="match status" value="1"/>
</dbReference>
<dbReference type="InterPro" id="IPR011006">
    <property type="entry name" value="CheY-like_superfamily"/>
</dbReference>
<dbReference type="Gene3D" id="3.40.50.2300">
    <property type="match status" value="1"/>
</dbReference>
<dbReference type="Pfam" id="PF00563">
    <property type="entry name" value="EAL"/>
    <property type="match status" value="1"/>
</dbReference>
<evidence type="ECO:0000259" key="3">
    <source>
        <dbReference type="PROSITE" id="PS50883"/>
    </source>
</evidence>
<dbReference type="InterPro" id="IPR035919">
    <property type="entry name" value="EAL_sf"/>
</dbReference>
<dbReference type="SUPFAM" id="SSF141868">
    <property type="entry name" value="EAL domain-like"/>
    <property type="match status" value="1"/>
</dbReference>
<dbReference type="PANTHER" id="PTHR33121">
    <property type="entry name" value="CYCLIC DI-GMP PHOSPHODIESTERASE PDEF"/>
    <property type="match status" value="1"/>
</dbReference>
<evidence type="ECO:0000256" key="1">
    <source>
        <dbReference type="PROSITE-ProRule" id="PRU00169"/>
    </source>
</evidence>
<feature type="domain" description="EAL" evidence="3">
    <location>
        <begin position="137"/>
        <end position="390"/>
    </location>
</feature>
<accession>A0A411MHV6</accession>